<dbReference type="OrthoDB" id="8480222at2"/>
<evidence type="ECO:0000259" key="1">
    <source>
        <dbReference type="SMART" id="SM00760"/>
    </source>
</evidence>
<organism evidence="2 3">
    <name type="scientific">Rhizobium oryziradicis</name>
    <dbReference type="NCBI Taxonomy" id="1867956"/>
    <lineage>
        <taxon>Bacteria</taxon>
        <taxon>Pseudomonadati</taxon>
        <taxon>Pseudomonadota</taxon>
        <taxon>Alphaproteobacteria</taxon>
        <taxon>Hyphomicrobiales</taxon>
        <taxon>Rhizobiaceae</taxon>
        <taxon>Rhizobium/Agrobacterium group</taxon>
        <taxon>Rhizobium</taxon>
    </lineage>
</organism>
<dbReference type="CDD" id="cd06571">
    <property type="entry name" value="Bac_DnaA_C"/>
    <property type="match status" value="1"/>
</dbReference>
<keyword evidence="3" id="KW-1185">Reference proteome</keyword>
<dbReference type="SUPFAM" id="SSF48295">
    <property type="entry name" value="TrpR-like"/>
    <property type="match status" value="1"/>
</dbReference>
<dbReference type="Pfam" id="PF08299">
    <property type="entry name" value="Bac_DnaA_C"/>
    <property type="match status" value="1"/>
</dbReference>
<dbReference type="EMBL" id="MKIM01000024">
    <property type="protein sequence ID" value="OLP45489.1"/>
    <property type="molecule type" value="Genomic_DNA"/>
</dbReference>
<dbReference type="STRING" id="1867956.BJF95_09865"/>
<dbReference type="InterPro" id="IPR013159">
    <property type="entry name" value="DnaA_C"/>
</dbReference>
<accession>A0A1Q8ZU78</accession>
<reference evidence="2 3" key="1">
    <citation type="submission" date="2016-09" db="EMBL/GenBank/DDBJ databases">
        <title>Rhizobium oryziradicis sp. nov., isolated from the root of rice.</title>
        <authorList>
            <person name="Zhao J."/>
            <person name="Zhang X."/>
        </authorList>
    </citation>
    <scope>NUCLEOTIDE SEQUENCE [LARGE SCALE GENOMIC DNA]</scope>
    <source>
        <strain evidence="2 3">N19</strain>
    </source>
</reference>
<comment type="caution">
    <text evidence="2">The sequence shown here is derived from an EMBL/GenBank/DDBJ whole genome shotgun (WGS) entry which is preliminary data.</text>
</comment>
<name>A0A1Q8ZU78_9HYPH</name>
<dbReference type="SMART" id="SM00760">
    <property type="entry name" value="Bac_DnaA_C"/>
    <property type="match status" value="1"/>
</dbReference>
<evidence type="ECO:0000313" key="3">
    <source>
        <dbReference type="Proteomes" id="UP000186894"/>
    </source>
</evidence>
<dbReference type="Proteomes" id="UP000186894">
    <property type="component" value="Unassembled WGS sequence"/>
</dbReference>
<protein>
    <submittedName>
        <fullName evidence="2">Transposase</fullName>
    </submittedName>
</protein>
<proteinExistence type="predicted"/>
<dbReference type="GO" id="GO:0006270">
    <property type="term" value="P:DNA replication initiation"/>
    <property type="evidence" value="ECO:0007669"/>
    <property type="project" value="InterPro"/>
</dbReference>
<dbReference type="RefSeq" id="WP_075638505.1">
    <property type="nucleotide sequence ID" value="NZ_MKIM01000024.1"/>
</dbReference>
<dbReference type="AlphaFoldDB" id="A0A1Q8ZU78"/>
<feature type="domain" description="Chromosomal replication initiator DnaA C-terminal" evidence="1">
    <location>
        <begin position="19"/>
        <end position="88"/>
    </location>
</feature>
<dbReference type="GO" id="GO:0006275">
    <property type="term" value="P:regulation of DNA replication"/>
    <property type="evidence" value="ECO:0007669"/>
    <property type="project" value="InterPro"/>
</dbReference>
<sequence>MVEPYADSLAKIPSTNHVLCHSVNKVTEEMLGAIQEPVLRRGDCRRQRCQIRQISMYLCHVALSLPQHEVASAFGYDRSTVSYACQVIENRRDNKALDQFISMLERVVAVLGTLAKTVPHG</sequence>
<gene>
    <name evidence="2" type="ORF">BJF95_09865</name>
</gene>
<evidence type="ECO:0000313" key="2">
    <source>
        <dbReference type="EMBL" id="OLP45489.1"/>
    </source>
</evidence>
<dbReference type="GO" id="GO:0043565">
    <property type="term" value="F:sequence-specific DNA binding"/>
    <property type="evidence" value="ECO:0007669"/>
    <property type="project" value="InterPro"/>
</dbReference>
<dbReference type="Gene3D" id="1.10.1750.10">
    <property type="match status" value="1"/>
</dbReference>
<dbReference type="InterPro" id="IPR010921">
    <property type="entry name" value="Trp_repressor/repl_initiator"/>
</dbReference>
<dbReference type="GO" id="GO:0005524">
    <property type="term" value="F:ATP binding"/>
    <property type="evidence" value="ECO:0007669"/>
    <property type="project" value="InterPro"/>
</dbReference>